<dbReference type="InterPro" id="IPR018422">
    <property type="entry name" value="Cation/H_exchanger_CPA1"/>
</dbReference>
<evidence type="ECO:0000256" key="6">
    <source>
        <dbReference type="ARBA" id="ARBA00023053"/>
    </source>
</evidence>
<comment type="subcellular location">
    <subcellularLocation>
        <location evidence="1 10">Cell membrane</location>
        <topology evidence="1 10">Multi-pass membrane protein</topology>
    </subcellularLocation>
</comment>
<keyword evidence="2 10" id="KW-0813">Transport</keyword>
<evidence type="ECO:0000256" key="1">
    <source>
        <dbReference type="ARBA" id="ARBA00004651"/>
    </source>
</evidence>
<comment type="function">
    <text evidence="10">Na(+)/H(+) antiporter that extrudes sodium in exchange for external protons.</text>
</comment>
<dbReference type="AlphaFoldDB" id="A0A6N3JYH2"/>
<organism evidence="12 13">
    <name type="scientific">Micromonospora aurantiaca</name>
    <name type="common">nom. illeg.</name>
    <dbReference type="NCBI Taxonomy" id="47850"/>
    <lineage>
        <taxon>Bacteria</taxon>
        <taxon>Bacillati</taxon>
        <taxon>Actinomycetota</taxon>
        <taxon>Actinomycetes</taxon>
        <taxon>Micromonosporales</taxon>
        <taxon>Micromonosporaceae</taxon>
        <taxon>Micromonospora</taxon>
    </lineage>
</organism>
<reference evidence="12 13" key="2">
    <citation type="submission" date="2018-08" db="EMBL/GenBank/DDBJ databases">
        <title>Streptomyces kandeliansis sp. nov., an endophytic bacterium isolated from mangrove plant.</title>
        <authorList>
            <person name="Wang R."/>
        </authorList>
    </citation>
    <scope>NUCLEOTIDE SEQUENCE [LARGE SCALE GENOMIC DNA]</scope>
    <source>
        <strain evidence="13">H14(2018)</strain>
    </source>
</reference>
<feature type="transmembrane region" description="Helical" evidence="10">
    <location>
        <begin position="96"/>
        <end position="118"/>
    </location>
</feature>
<protein>
    <submittedName>
        <fullName evidence="12">Na+/H+ antiporter</fullName>
    </submittedName>
</protein>
<feature type="transmembrane region" description="Helical" evidence="10">
    <location>
        <begin position="192"/>
        <end position="212"/>
    </location>
</feature>
<keyword evidence="8 10" id="KW-0472">Membrane</keyword>
<feature type="transmembrane region" description="Helical" evidence="10">
    <location>
        <begin position="219"/>
        <end position="237"/>
    </location>
</feature>
<dbReference type="InterPro" id="IPR004705">
    <property type="entry name" value="Cation/H_exchanger_CPA1_bac"/>
</dbReference>
<comment type="similarity">
    <text evidence="10">Belongs to the monovalent cation:proton antiporter 1 (CPA1) transporter (TC 2.A.36) family.</text>
</comment>
<evidence type="ECO:0000313" key="12">
    <source>
        <dbReference type="EMBL" id="AXH90958.1"/>
    </source>
</evidence>
<dbReference type="GO" id="GO:0098719">
    <property type="term" value="P:sodium ion import across plasma membrane"/>
    <property type="evidence" value="ECO:0007669"/>
    <property type="project" value="TreeGrafter"/>
</dbReference>
<keyword evidence="7 10" id="KW-0406">Ion transport</keyword>
<reference evidence="12 13" key="1">
    <citation type="submission" date="2018-07" db="EMBL/GenBank/DDBJ databases">
        <authorList>
            <person name="Ye Y."/>
        </authorList>
    </citation>
    <scope>NUCLEOTIDE SEQUENCE [LARGE SCALE GENOMIC DNA]</scope>
    <source>
        <strain evidence="13">H14(2018)</strain>
    </source>
</reference>
<feature type="transmembrane region" description="Helical" evidence="10">
    <location>
        <begin position="12"/>
        <end position="31"/>
    </location>
</feature>
<feature type="transmembrane region" description="Helical" evidence="10">
    <location>
        <begin position="38"/>
        <end position="56"/>
    </location>
</feature>
<name>A0A6N3JYH2_9ACTN</name>
<dbReference type="PANTHER" id="PTHR10110:SF86">
    <property type="entry name" value="SODIUM_HYDROGEN EXCHANGER 7"/>
    <property type="match status" value="1"/>
</dbReference>
<feature type="transmembrane region" description="Helical" evidence="10">
    <location>
        <begin position="414"/>
        <end position="438"/>
    </location>
</feature>
<sequence>MMISTRVLSVEVSTHSTLLFVLAAVAVVIAVRWVASRTGLPAAALLPLIGIAYALLPGPNVSLDPDLVLMVVLPPLLYSAALDSSLLDIRRNLRIVVSLSVLLVLLTGLLVGIGFHLFVAGATLAAGIAVGAAIAPPDPVAALAVGRRVNLPPKMVTIIQGEGLLNDATALTMLSVAVAAAVGGTFSFPAAIGQFVLAAAGGIAVGVVVARAKRLVRPLTADPLLSNAISLATPFVAYLLGEALHVSGVLAVVVAGLIVGHQTPQFGSGAARLQTNAVWRLVDFLLEGFVFLLIGQQLPAVMRGLRQYETSTIVIAVAVSVGVVLLLRPAWLILTQWLPRSLHTRLGGVAEQDDSDDPDAARRLGGVDRNARGLTSREVVALSWSGTRGVISLAAIFTLPLTTRSGDPFPDRDLLLFCTFVVVLVTLVGQGLTFAPLVRMLGLRANEADQARVRNEARSAAVEAALARLDLVAAEEPDSGVAVNTTRAQLQTRLARYRGRLDLLQQSGSSELPTSPEYETALRVRRTVLEAQREELLRWRDSGRLPDEELRVLERELDHEELLLPKRAPG</sequence>
<evidence type="ECO:0000256" key="2">
    <source>
        <dbReference type="ARBA" id="ARBA00022448"/>
    </source>
</evidence>
<keyword evidence="6 10" id="KW-0915">Sodium</keyword>
<evidence type="ECO:0000256" key="7">
    <source>
        <dbReference type="ARBA" id="ARBA00023065"/>
    </source>
</evidence>
<keyword evidence="3 10" id="KW-1003">Cell membrane</keyword>
<gene>
    <name evidence="12" type="ORF">DVH21_14035</name>
</gene>
<evidence type="ECO:0000256" key="5">
    <source>
        <dbReference type="ARBA" id="ARBA00022989"/>
    </source>
</evidence>
<dbReference type="NCBIfam" id="TIGR00831">
    <property type="entry name" value="a_cpa1"/>
    <property type="match status" value="1"/>
</dbReference>
<dbReference type="Gene3D" id="6.10.140.1330">
    <property type="match status" value="1"/>
</dbReference>
<feature type="transmembrane region" description="Helical" evidence="10">
    <location>
        <begin position="68"/>
        <end position="89"/>
    </location>
</feature>
<dbReference type="GO" id="GO:0051453">
    <property type="term" value="P:regulation of intracellular pH"/>
    <property type="evidence" value="ECO:0007669"/>
    <property type="project" value="TreeGrafter"/>
</dbReference>
<feature type="domain" description="Cation/H+ exchanger transmembrane" evidence="11">
    <location>
        <begin position="27"/>
        <end position="439"/>
    </location>
</feature>
<dbReference type="GO" id="GO:0015385">
    <property type="term" value="F:sodium:proton antiporter activity"/>
    <property type="evidence" value="ECO:0007669"/>
    <property type="project" value="InterPro"/>
</dbReference>
<evidence type="ECO:0000256" key="9">
    <source>
        <dbReference type="ARBA" id="ARBA00023201"/>
    </source>
</evidence>
<dbReference type="PANTHER" id="PTHR10110">
    <property type="entry name" value="SODIUM/HYDROGEN EXCHANGER"/>
    <property type="match status" value="1"/>
</dbReference>
<dbReference type="Pfam" id="PF00999">
    <property type="entry name" value="Na_H_Exchanger"/>
    <property type="match status" value="1"/>
</dbReference>
<feature type="transmembrane region" description="Helical" evidence="10">
    <location>
        <begin position="243"/>
        <end position="260"/>
    </location>
</feature>
<dbReference type="GO" id="GO:0015386">
    <property type="term" value="F:potassium:proton antiporter activity"/>
    <property type="evidence" value="ECO:0007669"/>
    <property type="project" value="TreeGrafter"/>
</dbReference>
<evidence type="ECO:0000256" key="3">
    <source>
        <dbReference type="ARBA" id="ARBA00022475"/>
    </source>
</evidence>
<keyword evidence="4 10" id="KW-0812">Transmembrane</keyword>
<dbReference type="InterPro" id="IPR006153">
    <property type="entry name" value="Cation/H_exchanger_TM"/>
</dbReference>
<evidence type="ECO:0000256" key="4">
    <source>
        <dbReference type="ARBA" id="ARBA00022692"/>
    </source>
</evidence>
<accession>A0A6N3JYH2</accession>
<feature type="transmembrane region" description="Helical" evidence="10">
    <location>
        <begin position="124"/>
        <end position="144"/>
    </location>
</feature>
<dbReference type="GO" id="GO:0005886">
    <property type="term" value="C:plasma membrane"/>
    <property type="evidence" value="ECO:0007669"/>
    <property type="project" value="UniProtKB-SubCell"/>
</dbReference>
<feature type="transmembrane region" description="Helical" evidence="10">
    <location>
        <begin position="379"/>
        <end position="402"/>
    </location>
</feature>
<feature type="transmembrane region" description="Helical" evidence="10">
    <location>
        <begin position="281"/>
        <end position="301"/>
    </location>
</feature>
<feature type="transmembrane region" description="Helical" evidence="10">
    <location>
        <begin position="313"/>
        <end position="334"/>
    </location>
</feature>
<comment type="caution">
    <text evidence="10">Lacks conserved residue(s) required for the propagation of feature annotation.</text>
</comment>
<keyword evidence="10" id="KW-0050">Antiport</keyword>
<evidence type="ECO:0000256" key="8">
    <source>
        <dbReference type="ARBA" id="ARBA00023136"/>
    </source>
</evidence>
<evidence type="ECO:0000259" key="11">
    <source>
        <dbReference type="Pfam" id="PF00999"/>
    </source>
</evidence>
<dbReference type="Proteomes" id="UP000253958">
    <property type="component" value="Chromosome"/>
</dbReference>
<dbReference type="EMBL" id="CP031263">
    <property type="protein sequence ID" value="AXH90958.1"/>
    <property type="molecule type" value="Genomic_DNA"/>
</dbReference>
<feature type="transmembrane region" description="Helical" evidence="10">
    <location>
        <begin position="164"/>
        <end position="186"/>
    </location>
</feature>
<evidence type="ECO:0000313" key="13">
    <source>
        <dbReference type="Proteomes" id="UP000253958"/>
    </source>
</evidence>
<keyword evidence="9 10" id="KW-0739">Sodium transport</keyword>
<evidence type="ECO:0000256" key="10">
    <source>
        <dbReference type="RuleBase" id="RU366002"/>
    </source>
</evidence>
<keyword evidence="5 10" id="KW-1133">Transmembrane helix</keyword>
<proteinExistence type="inferred from homology"/>
<dbReference type="RefSeq" id="WP_114919597.1">
    <property type="nucleotide sequence ID" value="NZ_CP031263.1"/>
</dbReference>